<dbReference type="Proteomes" id="UP000239560">
    <property type="component" value="Unassembled WGS sequence"/>
</dbReference>
<comment type="caution">
    <text evidence="2">The sequence shown here is derived from an EMBL/GenBank/DDBJ whole genome shotgun (WGS) entry which is preliminary data.</text>
</comment>
<reference evidence="2 3" key="1">
    <citation type="journal article" date="2018" name="Elife">
        <title>Functional genomics of lipid metabolism in the oleaginous yeast Rhodosporidium toruloides.</title>
        <authorList>
            <person name="Coradetti S.T."/>
            <person name="Pinel D."/>
            <person name="Geiselman G."/>
            <person name="Ito M."/>
            <person name="Mondo S."/>
            <person name="Reilly M.C."/>
            <person name="Cheng Y.F."/>
            <person name="Bauer S."/>
            <person name="Grigoriev I."/>
            <person name="Gladden J.M."/>
            <person name="Simmons B.A."/>
            <person name="Brem R."/>
            <person name="Arkin A.P."/>
            <person name="Skerker J.M."/>
        </authorList>
    </citation>
    <scope>NUCLEOTIDE SEQUENCE [LARGE SCALE GENOMIC DNA]</scope>
    <source>
        <strain evidence="2 3">NBRC 0880</strain>
    </source>
</reference>
<keyword evidence="1" id="KW-1133">Transmembrane helix</keyword>
<evidence type="ECO:0000313" key="2">
    <source>
        <dbReference type="EMBL" id="PRQ71124.1"/>
    </source>
</evidence>
<keyword evidence="1" id="KW-0472">Membrane</keyword>
<dbReference type="GO" id="GO:0042765">
    <property type="term" value="C:GPI-anchor transamidase complex"/>
    <property type="evidence" value="ECO:0007669"/>
    <property type="project" value="InterPro"/>
</dbReference>
<protein>
    <submittedName>
        <fullName evidence="2">Gaa1-like, GPI transamidase component-domain containing protein</fullName>
    </submittedName>
</protein>
<feature type="transmembrane region" description="Helical" evidence="1">
    <location>
        <begin position="489"/>
        <end position="509"/>
    </location>
</feature>
<feature type="transmembrane region" description="Helical" evidence="1">
    <location>
        <begin position="542"/>
        <end position="559"/>
    </location>
</feature>
<evidence type="ECO:0000256" key="1">
    <source>
        <dbReference type="SAM" id="Phobius"/>
    </source>
</evidence>
<proteinExistence type="predicted"/>
<name>A0A2S9ZZF4_RHOTO</name>
<dbReference type="Pfam" id="PF04114">
    <property type="entry name" value="Gaa1"/>
    <property type="match status" value="1"/>
</dbReference>
<organism evidence="2 3">
    <name type="scientific">Rhodotorula toruloides</name>
    <name type="common">Yeast</name>
    <name type="synonym">Rhodosporidium toruloides</name>
    <dbReference type="NCBI Taxonomy" id="5286"/>
    <lineage>
        <taxon>Eukaryota</taxon>
        <taxon>Fungi</taxon>
        <taxon>Dikarya</taxon>
        <taxon>Basidiomycota</taxon>
        <taxon>Pucciniomycotina</taxon>
        <taxon>Microbotryomycetes</taxon>
        <taxon>Sporidiobolales</taxon>
        <taxon>Sporidiobolaceae</taxon>
        <taxon>Rhodotorula</taxon>
    </lineage>
</organism>
<sequence length="640" mass="69976">MASRLKALLRRPGGTEVPRDELATFQRALVRRSKVVKRIVAFAPLVRTLLVVAGLLYMLALPYKSIGRRHYISENALQPGQVNTYWNCADVHVADLYAESVAKWSAEDVTVEARSRAIQDAFHELGLSASQQRYTFELARNSTLSGINTYAILAAPKTDGAEALVLSASWLSRAKDEQGRPRINTRGVAIVLALANYFKKYAFWSKDIIFVISDGYSEGAQAWLDAYHDYGQSNLVTEPLKLTTGPIWAALNLDYPHHSFSHIGIHYGEDVSNASQAEGANGHMPNLDFINSVSRILRNTGIPTVLHSSDSSDTSFLPSFLQYAEIEAYAQAARNLFRQVALTADGRVLGPEGTFGKYRIDAITLFGLPAEGPHGFHSLGRCVPATESIFRSLNNLLERFHQSFFLYIMTSIDSFIAVGNYLAAPILVGAGMTIQGLVTWGQAGVGKEGNARERPVARATLVLAGATLAGAAEMQAISQVDPLKELHDYLSPLLLGLHLVVPLFLSTLLSRPSLIGSLALTLRSLILLLSGLLVSITATLNFGLSAFLSLYLCSTLLIAQPVTRRYPRRRATVRRLQQVTFACLSPTGIWTLWRTVNKAGAEEWLRQLLKDWQIGGGWSLPVALVLVGPLVVAQAVVVVL</sequence>
<dbReference type="OrthoDB" id="445301at2759"/>
<gene>
    <name evidence="2" type="ORF">AAT19DRAFT_10664</name>
</gene>
<accession>A0A2S9ZZF4</accession>
<dbReference type="EMBL" id="LCTV02000013">
    <property type="protein sequence ID" value="PRQ71124.1"/>
    <property type="molecule type" value="Genomic_DNA"/>
</dbReference>
<feature type="transmembrane region" description="Helical" evidence="1">
    <location>
        <begin position="39"/>
        <end position="60"/>
    </location>
</feature>
<dbReference type="GO" id="GO:0016255">
    <property type="term" value="P:attachment of GPI anchor to protein"/>
    <property type="evidence" value="ECO:0007669"/>
    <property type="project" value="TreeGrafter"/>
</dbReference>
<dbReference type="PANTHER" id="PTHR13304:SF0">
    <property type="entry name" value="GLYCOSYLPHOSPHATIDYLINOSITOL ANCHOR ATTACHMENT 1 PROTEIN"/>
    <property type="match status" value="1"/>
</dbReference>
<feature type="transmembrane region" description="Helical" evidence="1">
    <location>
        <begin position="456"/>
        <end position="477"/>
    </location>
</feature>
<evidence type="ECO:0000313" key="3">
    <source>
        <dbReference type="Proteomes" id="UP000239560"/>
    </source>
</evidence>
<feature type="transmembrane region" description="Helical" evidence="1">
    <location>
        <begin position="516"/>
        <end position="536"/>
    </location>
</feature>
<keyword evidence="1" id="KW-0812">Transmembrane</keyword>
<dbReference type="AlphaFoldDB" id="A0A2S9ZZF4"/>
<feature type="transmembrane region" description="Helical" evidence="1">
    <location>
        <begin position="616"/>
        <end position="639"/>
    </location>
</feature>
<feature type="transmembrane region" description="Helical" evidence="1">
    <location>
        <begin position="404"/>
        <end position="423"/>
    </location>
</feature>
<dbReference type="InterPro" id="IPR007246">
    <property type="entry name" value="Gaa1"/>
</dbReference>
<dbReference type="PANTHER" id="PTHR13304">
    <property type="entry name" value="GLYCOSYLPHOSPHATIDYLINOSITOL ANCHOR ATTACHMENT 1 PROTEIN"/>
    <property type="match status" value="1"/>
</dbReference>
<dbReference type="Gene3D" id="3.40.630.10">
    <property type="entry name" value="Zn peptidases"/>
    <property type="match status" value="1"/>
</dbReference>